<proteinExistence type="predicted"/>
<sequence length="111" mass="11852">MAAAFTMLFAKIAAVLVWIGELFVKCWLAVWDLVRDAACWPFEQVMKIVLKAVQGIDLSGIQPYVNAAGGLPAEIINILGLLGAGTCISIIVAAIGIRLVLQLIPFTRLGS</sequence>
<name>A0A3S0Z7C4_9BURK</name>
<accession>A0A3S0Z7C4</accession>
<dbReference type="AlphaFoldDB" id="A0A3S0Z7C4"/>
<dbReference type="InterPro" id="IPR019670">
    <property type="entry name" value="DUF2523"/>
</dbReference>
<evidence type="ECO:0000256" key="1">
    <source>
        <dbReference type="SAM" id="Phobius"/>
    </source>
</evidence>
<comment type="caution">
    <text evidence="2">The sequence shown here is derived from an EMBL/GenBank/DDBJ whole genome shotgun (WGS) entry which is preliminary data.</text>
</comment>
<dbReference type="Proteomes" id="UP000281118">
    <property type="component" value="Unassembled WGS sequence"/>
</dbReference>
<protein>
    <submittedName>
        <fullName evidence="2">DUF2523 domain-containing protein</fullName>
    </submittedName>
</protein>
<reference evidence="2 3" key="1">
    <citation type="submission" date="2018-12" db="EMBL/GenBank/DDBJ databases">
        <title>The genome sequences of Variovorax guangxiensis DSM 27352.</title>
        <authorList>
            <person name="Gao J."/>
            <person name="Sun J."/>
        </authorList>
    </citation>
    <scope>NUCLEOTIDE SEQUENCE [LARGE SCALE GENOMIC DNA]</scope>
    <source>
        <strain evidence="2 3">DSM 27352</strain>
    </source>
</reference>
<keyword evidence="1" id="KW-0472">Membrane</keyword>
<dbReference type="EMBL" id="RXFT01000012">
    <property type="protein sequence ID" value="RUR70275.1"/>
    <property type="molecule type" value="Genomic_DNA"/>
</dbReference>
<dbReference type="Pfam" id="PF10734">
    <property type="entry name" value="DUF2523"/>
    <property type="match status" value="1"/>
</dbReference>
<keyword evidence="1" id="KW-1133">Transmembrane helix</keyword>
<organism evidence="2 3">
    <name type="scientific">Variovorax guangxiensis</name>
    <dbReference type="NCBI Taxonomy" id="1775474"/>
    <lineage>
        <taxon>Bacteria</taxon>
        <taxon>Pseudomonadati</taxon>
        <taxon>Pseudomonadota</taxon>
        <taxon>Betaproteobacteria</taxon>
        <taxon>Burkholderiales</taxon>
        <taxon>Comamonadaceae</taxon>
        <taxon>Variovorax</taxon>
    </lineage>
</organism>
<dbReference type="OrthoDB" id="9154706at2"/>
<feature type="transmembrane region" description="Helical" evidence="1">
    <location>
        <begin position="12"/>
        <end position="31"/>
    </location>
</feature>
<evidence type="ECO:0000313" key="2">
    <source>
        <dbReference type="EMBL" id="RUR70275.1"/>
    </source>
</evidence>
<keyword evidence="1" id="KW-0812">Transmembrane</keyword>
<evidence type="ECO:0000313" key="3">
    <source>
        <dbReference type="Proteomes" id="UP000281118"/>
    </source>
</evidence>
<gene>
    <name evidence="2" type="ORF">EJP67_24780</name>
</gene>
<feature type="transmembrane region" description="Helical" evidence="1">
    <location>
        <begin position="75"/>
        <end position="101"/>
    </location>
</feature>